<dbReference type="EMBL" id="BAABBN010000007">
    <property type="protein sequence ID" value="GAA3930587.1"/>
    <property type="molecule type" value="Genomic_DNA"/>
</dbReference>
<keyword evidence="2" id="KW-1185">Reference proteome</keyword>
<organism evidence="1 2">
    <name type="scientific">Litoribacillus peritrichatus</name>
    <dbReference type="NCBI Taxonomy" id="718191"/>
    <lineage>
        <taxon>Bacteria</taxon>
        <taxon>Pseudomonadati</taxon>
        <taxon>Pseudomonadota</taxon>
        <taxon>Gammaproteobacteria</taxon>
        <taxon>Oceanospirillales</taxon>
        <taxon>Oceanospirillaceae</taxon>
        <taxon>Litoribacillus</taxon>
    </lineage>
</organism>
<evidence type="ECO:0000313" key="2">
    <source>
        <dbReference type="Proteomes" id="UP001501565"/>
    </source>
</evidence>
<accession>A0ABP7MV96</accession>
<name>A0ABP7MV96_9GAMM</name>
<protein>
    <submittedName>
        <fullName evidence="1">Uncharacterized protein</fullName>
    </submittedName>
</protein>
<dbReference type="Proteomes" id="UP001501565">
    <property type="component" value="Unassembled WGS sequence"/>
</dbReference>
<dbReference type="RefSeq" id="WP_344799286.1">
    <property type="nucleotide sequence ID" value="NZ_BAABBN010000007.1"/>
</dbReference>
<comment type="caution">
    <text evidence="1">The sequence shown here is derived from an EMBL/GenBank/DDBJ whole genome shotgun (WGS) entry which is preliminary data.</text>
</comment>
<proteinExistence type="predicted"/>
<evidence type="ECO:0000313" key="1">
    <source>
        <dbReference type="EMBL" id="GAA3930587.1"/>
    </source>
</evidence>
<gene>
    <name evidence="1" type="ORF">GCM10022277_29130</name>
</gene>
<reference evidence="2" key="1">
    <citation type="journal article" date="2019" name="Int. J. Syst. Evol. Microbiol.">
        <title>The Global Catalogue of Microorganisms (GCM) 10K type strain sequencing project: providing services to taxonomists for standard genome sequencing and annotation.</title>
        <authorList>
            <consortium name="The Broad Institute Genomics Platform"/>
            <consortium name="The Broad Institute Genome Sequencing Center for Infectious Disease"/>
            <person name="Wu L."/>
            <person name="Ma J."/>
        </authorList>
    </citation>
    <scope>NUCLEOTIDE SEQUENCE [LARGE SCALE GENOMIC DNA]</scope>
    <source>
        <strain evidence="2">JCM 17551</strain>
    </source>
</reference>
<sequence>MNDVTITLINFDQKLILSKSDYQVVEQDEGDIQLLYKGETLCAPYLYFRPLNISEQRSQYDFEMLLFECYEDFLEPLEQTVEENSDHLIVRSRFALRQEDRETLTGFEFIYPDDEGEYRYQIENSIVPYEDPRISTNPLALTPEGHLVAERVEVPLVGSFLCPTSAD</sequence>